<feature type="region of interest" description="Disordered" evidence="1">
    <location>
        <begin position="1"/>
        <end position="29"/>
    </location>
</feature>
<keyword evidence="3" id="KW-1185">Reference proteome</keyword>
<name>A0ABU6VNG8_9FABA</name>
<proteinExistence type="predicted"/>
<organism evidence="2 3">
    <name type="scientific">Stylosanthes scabra</name>
    <dbReference type="NCBI Taxonomy" id="79078"/>
    <lineage>
        <taxon>Eukaryota</taxon>
        <taxon>Viridiplantae</taxon>
        <taxon>Streptophyta</taxon>
        <taxon>Embryophyta</taxon>
        <taxon>Tracheophyta</taxon>
        <taxon>Spermatophyta</taxon>
        <taxon>Magnoliopsida</taxon>
        <taxon>eudicotyledons</taxon>
        <taxon>Gunneridae</taxon>
        <taxon>Pentapetalae</taxon>
        <taxon>rosids</taxon>
        <taxon>fabids</taxon>
        <taxon>Fabales</taxon>
        <taxon>Fabaceae</taxon>
        <taxon>Papilionoideae</taxon>
        <taxon>50 kb inversion clade</taxon>
        <taxon>dalbergioids sensu lato</taxon>
        <taxon>Dalbergieae</taxon>
        <taxon>Pterocarpus clade</taxon>
        <taxon>Stylosanthes</taxon>
    </lineage>
</organism>
<sequence length="106" mass="11797">MPRIKRPASKKSKGEASSSSMEPPPQGHPLAQWFQNLVDFNNCSTNFAPRKLISPRYMCNTPIPVNHAADIVDNHPDRSSIYPGPLSDAFPEEHLSKALNRSFVVI</sequence>
<gene>
    <name evidence="2" type="ORF">PIB30_071506</name>
</gene>
<protein>
    <submittedName>
        <fullName evidence="2">Uncharacterized protein</fullName>
    </submittedName>
</protein>
<evidence type="ECO:0000313" key="3">
    <source>
        <dbReference type="Proteomes" id="UP001341840"/>
    </source>
</evidence>
<feature type="compositionally biased region" description="Basic residues" evidence="1">
    <location>
        <begin position="1"/>
        <end position="11"/>
    </location>
</feature>
<dbReference type="EMBL" id="JASCZI010151862">
    <property type="protein sequence ID" value="MED6174699.1"/>
    <property type="molecule type" value="Genomic_DNA"/>
</dbReference>
<evidence type="ECO:0000313" key="2">
    <source>
        <dbReference type="EMBL" id="MED6174699.1"/>
    </source>
</evidence>
<comment type="caution">
    <text evidence="2">The sequence shown here is derived from an EMBL/GenBank/DDBJ whole genome shotgun (WGS) entry which is preliminary data.</text>
</comment>
<accession>A0ABU6VNG8</accession>
<reference evidence="2 3" key="1">
    <citation type="journal article" date="2023" name="Plants (Basel)">
        <title>Bridging the Gap: Combining Genomics and Transcriptomics Approaches to Understand Stylosanthes scabra, an Orphan Legume from the Brazilian Caatinga.</title>
        <authorList>
            <person name="Ferreira-Neto J.R.C."/>
            <person name="da Silva M.D."/>
            <person name="Binneck E."/>
            <person name="de Melo N.F."/>
            <person name="da Silva R.H."/>
            <person name="de Melo A.L.T.M."/>
            <person name="Pandolfi V."/>
            <person name="Bustamante F.O."/>
            <person name="Brasileiro-Vidal A.C."/>
            <person name="Benko-Iseppon A.M."/>
        </authorList>
    </citation>
    <scope>NUCLEOTIDE SEQUENCE [LARGE SCALE GENOMIC DNA]</scope>
    <source>
        <tissue evidence="2">Leaves</tissue>
    </source>
</reference>
<evidence type="ECO:0000256" key="1">
    <source>
        <dbReference type="SAM" id="MobiDB-lite"/>
    </source>
</evidence>
<dbReference type="Proteomes" id="UP001341840">
    <property type="component" value="Unassembled WGS sequence"/>
</dbReference>